<evidence type="ECO:0000259" key="6">
    <source>
        <dbReference type="Pfam" id="PF25975"/>
    </source>
</evidence>
<accession>A0ABS1WWX9</accession>
<evidence type="ECO:0000259" key="5">
    <source>
        <dbReference type="Pfam" id="PF25973"/>
    </source>
</evidence>
<proteinExistence type="predicted"/>
<evidence type="ECO:0000259" key="4">
    <source>
        <dbReference type="Pfam" id="PF25954"/>
    </source>
</evidence>
<dbReference type="InterPro" id="IPR058647">
    <property type="entry name" value="BSH_CzcB-like"/>
</dbReference>
<dbReference type="SUPFAM" id="SSF111369">
    <property type="entry name" value="HlyD-like secretion proteins"/>
    <property type="match status" value="1"/>
</dbReference>
<keyword evidence="1" id="KW-0813">Transport</keyword>
<dbReference type="Pfam" id="PF25973">
    <property type="entry name" value="BSH_CzcB"/>
    <property type="match status" value="1"/>
</dbReference>
<feature type="domain" description="CzcB-like barrel-sandwich hybrid" evidence="5">
    <location>
        <begin position="103"/>
        <end position="174"/>
    </location>
</feature>
<dbReference type="EMBL" id="JAEVLS010000002">
    <property type="protein sequence ID" value="MBM0105463.1"/>
    <property type="molecule type" value="Genomic_DNA"/>
</dbReference>
<sequence>MIRSFAVLLAALLIAGCGSSNEPASARDEHGHEQDGERGNEHDHGNGHEVGHDDGAEEGREGRTTIAAAVAQSMGVATGQAGPATLKETLSLSGVIQADPARVSRVRARFPGVVREVAVQPWSTVKRGAVLAQVQSNESLQNYSIAAPIGGVLVEHRAQVGEATAEEALFTIVDLSKVWAELDVFQTDLARISEQQPVQILDLDGRELADGHLSRIAPLAVHGSQSVRARVVIDNAKRDLRPGQFVTANVTVAETKVPLAVRREALQRYRDSDVVFEQIGDTYEVRKLELGRADADHVEVLEGLRQGARYVTGNSYLIKADIEKAGAGHDH</sequence>
<evidence type="ECO:0000256" key="1">
    <source>
        <dbReference type="ARBA" id="ARBA00022448"/>
    </source>
</evidence>
<dbReference type="InterPro" id="IPR058792">
    <property type="entry name" value="Beta-barrel_RND_2"/>
</dbReference>
<feature type="compositionally biased region" description="Basic and acidic residues" evidence="2">
    <location>
        <begin position="25"/>
        <end position="60"/>
    </location>
</feature>
<reference evidence="7 8" key="1">
    <citation type="journal article" date="2021" name="Int. J. Syst. Evol. Microbiol.">
        <title>Steroidobacter gossypii sp. nov., isolated from soil of cotton cropping field.</title>
        <authorList>
            <person name="Huang R."/>
            <person name="Yang S."/>
            <person name="Zhen C."/>
            <person name="Liu W."/>
        </authorList>
    </citation>
    <scope>NUCLEOTIDE SEQUENCE [LARGE SCALE GENOMIC DNA]</scope>
    <source>
        <strain evidence="7 8">S1-65</strain>
    </source>
</reference>
<dbReference type="PANTHER" id="PTHR30097">
    <property type="entry name" value="CATION EFFLUX SYSTEM PROTEIN CUSB"/>
    <property type="match status" value="1"/>
</dbReference>
<evidence type="ECO:0000313" key="7">
    <source>
        <dbReference type="EMBL" id="MBM0105463.1"/>
    </source>
</evidence>
<dbReference type="InterPro" id="IPR058649">
    <property type="entry name" value="CzcB_C"/>
</dbReference>
<name>A0ABS1WWX9_9GAMM</name>
<dbReference type="Gene3D" id="2.40.30.170">
    <property type="match status" value="1"/>
</dbReference>
<protein>
    <submittedName>
        <fullName evidence="7">Efflux RND transporter periplasmic adaptor subunit</fullName>
    </submittedName>
</protein>
<feature type="domain" description="CusB-like beta-barrel" evidence="4">
    <location>
        <begin position="177"/>
        <end position="251"/>
    </location>
</feature>
<feature type="region of interest" description="Disordered" evidence="2">
    <location>
        <begin position="20"/>
        <end position="60"/>
    </location>
</feature>
<evidence type="ECO:0000256" key="3">
    <source>
        <dbReference type="SAM" id="SignalP"/>
    </source>
</evidence>
<evidence type="ECO:0000256" key="2">
    <source>
        <dbReference type="SAM" id="MobiDB-lite"/>
    </source>
</evidence>
<comment type="caution">
    <text evidence="7">The sequence shown here is derived from an EMBL/GenBank/DDBJ whole genome shotgun (WGS) entry which is preliminary data.</text>
</comment>
<dbReference type="PANTHER" id="PTHR30097:SF4">
    <property type="entry name" value="SLR6042 PROTEIN"/>
    <property type="match status" value="1"/>
</dbReference>
<feature type="signal peptide" evidence="3">
    <location>
        <begin position="1"/>
        <end position="26"/>
    </location>
</feature>
<dbReference type="Pfam" id="PF25975">
    <property type="entry name" value="CzcB_C"/>
    <property type="match status" value="1"/>
</dbReference>
<dbReference type="RefSeq" id="WP_203167503.1">
    <property type="nucleotide sequence ID" value="NZ_JAEVLS010000002.1"/>
</dbReference>
<evidence type="ECO:0000313" key="8">
    <source>
        <dbReference type="Proteomes" id="UP000661077"/>
    </source>
</evidence>
<dbReference type="Gene3D" id="2.40.50.100">
    <property type="match status" value="1"/>
</dbReference>
<dbReference type="Gene3D" id="2.40.420.20">
    <property type="match status" value="1"/>
</dbReference>
<dbReference type="Proteomes" id="UP000661077">
    <property type="component" value="Unassembled WGS sequence"/>
</dbReference>
<keyword evidence="8" id="KW-1185">Reference proteome</keyword>
<dbReference type="PROSITE" id="PS51257">
    <property type="entry name" value="PROKAR_LIPOPROTEIN"/>
    <property type="match status" value="1"/>
</dbReference>
<organism evidence="7 8">
    <name type="scientific">Steroidobacter gossypii</name>
    <dbReference type="NCBI Taxonomy" id="2805490"/>
    <lineage>
        <taxon>Bacteria</taxon>
        <taxon>Pseudomonadati</taxon>
        <taxon>Pseudomonadota</taxon>
        <taxon>Gammaproteobacteria</taxon>
        <taxon>Steroidobacterales</taxon>
        <taxon>Steroidobacteraceae</taxon>
        <taxon>Steroidobacter</taxon>
    </lineage>
</organism>
<keyword evidence="3" id="KW-0732">Signal</keyword>
<feature type="domain" description="CzcB-like C-terminal circularly permuted SH3-like" evidence="6">
    <location>
        <begin position="259"/>
        <end position="319"/>
    </location>
</feature>
<dbReference type="Pfam" id="PF25954">
    <property type="entry name" value="Beta-barrel_RND_2"/>
    <property type="match status" value="1"/>
</dbReference>
<feature type="chain" id="PRO_5046306146" evidence="3">
    <location>
        <begin position="27"/>
        <end position="331"/>
    </location>
</feature>
<gene>
    <name evidence="7" type="ORF">JM946_11925</name>
</gene>
<dbReference type="InterPro" id="IPR051909">
    <property type="entry name" value="MFP_Cation_Efflux"/>
</dbReference>